<dbReference type="PANTHER" id="PTHR42776:SF27">
    <property type="entry name" value="DIPEPTIDYL PEPTIDASE FAMILY MEMBER 6"/>
    <property type="match status" value="1"/>
</dbReference>
<dbReference type="EMBL" id="JBHSWI010000001">
    <property type="protein sequence ID" value="MFC6646768.1"/>
    <property type="molecule type" value="Genomic_DNA"/>
</dbReference>
<gene>
    <name evidence="3" type="ORF">ACFQBQ_14475</name>
</gene>
<dbReference type="Gene3D" id="3.40.50.1820">
    <property type="entry name" value="alpha/beta hydrolase"/>
    <property type="match status" value="1"/>
</dbReference>
<dbReference type="InterPro" id="IPR029058">
    <property type="entry name" value="AB_hydrolase_fold"/>
</dbReference>
<accession>A0ABW1ZD30</accession>
<dbReference type="EC" id="3.4.-.-" evidence="3"/>
<dbReference type="PANTHER" id="PTHR42776">
    <property type="entry name" value="SERINE PEPTIDASE S9 FAMILY MEMBER"/>
    <property type="match status" value="1"/>
</dbReference>
<evidence type="ECO:0000313" key="3">
    <source>
        <dbReference type="EMBL" id="MFC6646768.1"/>
    </source>
</evidence>
<protein>
    <submittedName>
        <fullName evidence="3">Alpha/beta hydrolase family protein</fullName>
        <ecNumber evidence="3">3.4.-.-</ecNumber>
    </submittedName>
</protein>
<organism evidence="3 4">
    <name type="scientific">Granulicella cerasi</name>
    <dbReference type="NCBI Taxonomy" id="741063"/>
    <lineage>
        <taxon>Bacteria</taxon>
        <taxon>Pseudomonadati</taxon>
        <taxon>Acidobacteriota</taxon>
        <taxon>Terriglobia</taxon>
        <taxon>Terriglobales</taxon>
        <taxon>Acidobacteriaceae</taxon>
        <taxon>Granulicella</taxon>
    </lineage>
</organism>
<evidence type="ECO:0000259" key="2">
    <source>
        <dbReference type="Pfam" id="PF00326"/>
    </source>
</evidence>
<dbReference type="SUPFAM" id="SSF53474">
    <property type="entry name" value="alpha/beta-Hydrolases"/>
    <property type="match status" value="1"/>
</dbReference>
<dbReference type="GO" id="GO:0016787">
    <property type="term" value="F:hydrolase activity"/>
    <property type="evidence" value="ECO:0007669"/>
    <property type="project" value="UniProtKB-KW"/>
</dbReference>
<evidence type="ECO:0000313" key="4">
    <source>
        <dbReference type="Proteomes" id="UP001596391"/>
    </source>
</evidence>
<name>A0ABW1ZD30_9BACT</name>
<feature type="domain" description="Peptidase S9 prolyl oligopeptidase catalytic" evidence="2">
    <location>
        <begin position="167"/>
        <end position="363"/>
    </location>
</feature>
<proteinExistence type="predicted"/>
<dbReference type="InterPro" id="IPR001375">
    <property type="entry name" value="Peptidase_S9_cat"/>
</dbReference>
<dbReference type="RefSeq" id="WP_390235715.1">
    <property type="nucleotide sequence ID" value="NZ_JBHSWI010000001.1"/>
</dbReference>
<evidence type="ECO:0000256" key="1">
    <source>
        <dbReference type="ARBA" id="ARBA00022801"/>
    </source>
</evidence>
<sequence>MDVTPDLDGTVVHESFVSPTHVGFVEDKRGHTLMLDWDVEKKAAVPNSTVDLGLASLSGGLVKDAPSFSPANGGYTVWVQSGLEQAPEIWGAGSGAPKQFTHFNEGLKLRRKTISVEWVSDGAHVQGWLTFPKDFDEHKKYGIITQVHGGPSASIGARWDMGPQQLTNYFIFQPNPRGSFGQGEAFTQANRKDFGYGDLRDILTGLDKLEQDIPSIDKNREGVTGWSYGGYMTMFSVTQTPRFKAAVAGAGIANWQSYYGQNQISEWMVPFFGASVYDDPAVYAKSSPITFIKNVTTPTLVIVGDRDGECPAPQSFEFWSALKAHGVKTQLVIYPNEGHGFRDPAHIKDRAERTQKWFDENLK</sequence>
<dbReference type="Proteomes" id="UP001596391">
    <property type="component" value="Unassembled WGS sequence"/>
</dbReference>
<keyword evidence="1 3" id="KW-0378">Hydrolase</keyword>
<reference evidence="4" key="1">
    <citation type="journal article" date="2019" name="Int. J. Syst. Evol. Microbiol.">
        <title>The Global Catalogue of Microorganisms (GCM) 10K type strain sequencing project: providing services to taxonomists for standard genome sequencing and annotation.</title>
        <authorList>
            <consortium name="The Broad Institute Genomics Platform"/>
            <consortium name="The Broad Institute Genome Sequencing Center for Infectious Disease"/>
            <person name="Wu L."/>
            <person name="Ma J."/>
        </authorList>
    </citation>
    <scope>NUCLEOTIDE SEQUENCE [LARGE SCALE GENOMIC DNA]</scope>
    <source>
        <strain evidence="4">CGMCC 1.16026</strain>
    </source>
</reference>
<comment type="caution">
    <text evidence="3">The sequence shown here is derived from an EMBL/GenBank/DDBJ whole genome shotgun (WGS) entry which is preliminary data.</text>
</comment>
<keyword evidence="4" id="KW-1185">Reference proteome</keyword>
<dbReference type="Pfam" id="PF00326">
    <property type="entry name" value="Peptidase_S9"/>
    <property type="match status" value="1"/>
</dbReference>